<dbReference type="Gene3D" id="3.30.565.10">
    <property type="entry name" value="Histidine kinase-like ATPase, C-terminal domain"/>
    <property type="match status" value="1"/>
</dbReference>
<dbReference type="Pfam" id="PF13020">
    <property type="entry name" value="NOV_C"/>
    <property type="match status" value="1"/>
</dbReference>
<dbReference type="InterPro" id="IPR036890">
    <property type="entry name" value="HATPase_C_sf"/>
</dbReference>
<dbReference type="PANTHER" id="PTHR32387:SF0">
    <property type="entry name" value="PROTEIN NO VEIN"/>
    <property type="match status" value="1"/>
</dbReference>
<accession>A0A928UTR6</accession>
<evidence type="ECO:0000259" key="1">
    <source>
        <dbReference type="Pfam" id="PF13020"/>
    </source>
</evidence>
<dbReference type="RefSeq" id="WP_196936624.1">
    <property type="nucleotide sequence ID" value="NZ_MU158698.1"/>
</dbReference>
<evidence type="ECO:0000313" key="2">
    <source>
        <dbReference type="EMBL" id="MBE8712718.1"/>
    </source>
</evidence>
<dbReference type="InterPro" id="IPR052957">
    <property type="entry name" value="Auxin_embryo_med"/>
</dbReference>
<evidence type="ECO:0000313" key="3">
    <source>
        <dbReference type="Proteomes" id="UP000616201"/>
    </source>
</evidence>
<gene>
    <name evidence="2" type="ORF">C4F49_03365</name>
</gene>
<feature type="domain" description="Protein NO VEIN C-terminal" evidence="1">
    <location>
        <begin position="1423"/>
        <end position="1489"/>
    </location>
</feature>
<protein>
    <recommendedName>
        <fullName evidence="1">Protein NO VEIN C-terminal domain-containing protein</fullName>
    </recommendedName>
</protein>
<dbReference type="EMBL" id="PRDK01000002">
    <property type="protein sequence ID" value="MBE8712718.1"/>
    <property type="molecule type" value="Genomic_DNA"/>
</dbReference>
<dbReference type="PANTHER" id="PTHR32387">
    <property type="entry name" value="WU:FJ29H11"/>
    <property type="match status" value="1"/>
</dbReference>
<dbReference type="InterPro" id="IPR024975">
    <property type="entry name" value="NOV_C"/>
</dbReference>
<keyword evidence="3" id="KW-1185">Reference proteome</keyword>
<proteinExistence type="predicted"/>
<comment type="caution">
    <text evidence="2">The sequence shown here is derived from an EMBL/GenBank/DDBJ whole genome shotgun (WGS) entry which is preliminary data.</text>
</comment>
<sequence length="1528" mass="178582">MNLQNIIETIQLERLNDSDAALKNIASTEKSLQQSYQGRFLFELIQNVRDANKKANMIGAVFIELDDDKLTIANTGFPFDEPGIRSITTNGDSPKDSTEFIGFKGIGFKSVSEISDCPEVVTEWGTLFFDKNKTSELLAPRVFKDRETPLFFIPHFKNEKLTSADLEQHIVTKIVLKLNKRLDVNAIEKAFIEIGVHQILLLGNLKVISLKTVDNNYNYTISEKTKTGIFIIKLNDDTYIFKQFKPTNKVRIPDDILETLEDKEKEIYGNDPYIDITFVFDIDRQNNLVKQESAKLFLFLPTKITSGFNFIIHSYFLVNPERKELRDSSLNVFLLKQIAEYITGEWFNQAKKSHQNTFLNFLSFERKMESDILKHLYDGIINGLEDKKFIYDKVSNQFFNYKDVFIADGFDKGLFLDNILNNKRIVYIEKSDTVKWLVKEFKIDYLNWKTIEKNIEVECLKQRKTKNISFFENLYRYQIQHEDLDLTGKKVLLNSKLNLCTSNDYVIYGYKEKINLPPSIQKYIHFAHPDIKITSLGREKIGFFEFNADLLVRRILKLYEEPKVPKIDILISLLSLTISSRVIDDVKQKVMLPVSQKVKWANPLTQCVYLPSDELMLIYDISKFVNLDLFSSLGYSKEELNNRLLELGVWNAPGIYFSTSKQIIKQGDDRFRYINENIRGFSTLWFEVYNDWFFDNPQHYNVWSTNEIIKNWDKYRRIIEQDTFPGMRYRSQSSDIHSIGRNHLVALANFVSQLKTLAWVVLENRENTLFIKDLVGIDPIECLESSAILSKKYLNVIPIHHDSRSNLISLIKLKHLDSHDISSFKEIFNWIYTKYSNNIENDKEFALFYNKMINKLFDFYAYKIKDDNYINQLKETYFLAFNEIKNKYSFEKAHKIHYIEDKPGYDILPKEIREIIQPHFTIRDKNRFGKIAKKIGQDFRKKIVQHLQDVEMIEHKKLWEWFPHFFESIVLIEDHLETNFDDLAAIIKKAEIIVCKSINIDLIQEGQHIFTLSNVSHKIDSSQVIKIYVSHTKTTTNLGLMASIMHDFMVSILGRELHKIRILLKDFYTQGDVMAFLNNHEISTDRIEEIKQKVGGKSFSKVQIFWSNILISKGFSDFSNYFDADGIKYSNLFHDLNINVEKQFDSVCAIVNYDNLNEIKNIQPLSTIFKELNCNIFDYNKVAVYKIDFSEYHKRRFEGLKVRYKNIIEKGVYLDLASKNQKAQMQFQNILDEYSLIALNISFPTIDFDVEGGLQNILCKKYDYINFNNWDIPKSEINEIYKKNETTFKKLIDVDAKSFVDDFLLLNSNRSLLYFDNNVDKLVTLFADYVKANKTNSTNNPYQPFDLSQYQNSDDLEIEEFETSSSGEIRGVNKGKGTGGKRINGGKTGENLELIGIVGEKSVYDKLIKDSFNVQWISLNSKKCGHNPEGSDEHNCDMKFVDTNNEIHYVEVKAKSSDEKHFFISRDEYAKAILHKKNYHLFLVLNALDPKRRRILDIGNIFILDSNNDLFNNNKFTAVFRQLEITFC</sequence>
<dbReference type="NCBIfam" id="NF047352">
    <property type="entry name" value="P_loop_sacsin"/>
    <property type="match status" value="1"/>
</dbReference>
<name>A0A928UTR6_9SPHI</name>
<organism evidence="2 3">
    <name type="scientific">Sphingobacterium hungaricum</name>
    <dbReference type="NCBI Taxonomy" id="2082723"/>
    <lineage>
        <taxon>Bacteria</taxon>
        <taxon>Pseudomonadati</taxon>
        <taxon>Bacteroidota</taxon>
        <taxon>Sphingobacteriia</taxon>
        <taxon>Sphingobacteriales</taxon>
        <taxon>Sphingobacteriaceae</taxon>
        <taxon>Sphingobacterium</taxon>
    </lineage>
</organism>
<reference evidence="2" key="1">
    <citation type="submission" date="2018-02" db="EMBL/GenBank/DDBJ databases">
        <authorList>
            <person name="Vasarhelyi B.M."/>
            <person name="Deshmukh S."/>
            <person name="Balint B."/>
            <person name="Kukolya J."/>
        </authorList>
    </citation>
    <scope>NUCLEOTIDE SEQUENCE</scope>
    <source>
        <strain evidence="2">KB22</strain>
    </source>
</reference>
<dbReference type="SUPFAM" id="SSF55874">
    <property type="entry name" value="ATPase domain of HSP90 chaperone/DNA topoisomerase II/histidine kinase"/>
    <property type="match status" value="1"/>
</dbReference>
<dbReference type="Proteomes" id="UP000616201">
    <property type="component" value="Unassembled WGS sequence"/>
</dbReference>